<accession>A0ACB7RXY2</accession>
<dbReference type="Proteomes" id="UP000821845">
    <property type="component" value="Chromosome 6"/>
</dbReference>
<dbReference type="EMBL" id="CM023486">
    <property type="protein sequence ID" value="KAH6927767.1"/>
    <property type="molecule type" value="Genomic_DNA"/>
</dbReference>
<evidence type="ECO:0000313" key="2">
    <source>
        <dbReference type="Proteomes" id="UP000821845"/>
    </source>
</evidence>
<keyword evidence="2" id="KW-1185">Reference proteome</keyword>
<name>A0ACB7RXY2_HYAAI</name>
<reference evidence="1" key="1">
    <citation type="submission" date="2020-05" db="EMBL/GenBank/DDBJ databases">
        <title>Large-scale comparative analyses of tick genomes elucidate their genetic diversity and vector capacities.</title>
        <authorList>
            <person name="Jia N."/>
            <person name="Wang J."/>
            <person name="Shi W."/>
            <person name="Du L."/>
            <person name="Sun Y."/>
            <person name="Zhan W."/>
            <person name="Jiang J."/>
            <person name="Wang Q."/>
            <person name="Zhang B."/>
            <person name="Ji P."/>
            <person name="Sakyi L.B."/>
            <person name="Cui X."/>
            <person name="Yuan T."/>
            <person name="Jiang B."/>
            <person name="Yang W."/>
            <person name="Lam T.T.-Y."/>
            <person name="Chang Q."/>
            <person name="Ding S."/>
            <person name="Wang X."/>
            <person name="Zhu J."/>
            <person name="Ruan X."/>
            <person name="Zhao L."/>
            <person name="Wei J."/>
            <person name="Que T."/>
            <person name="Du C."/>
            <person name="Cheng J."/>
            <person name="Dai P."/>
            <person name="Han X."/>
            <person name="Huang E."/>
            <person name="Gao Y."/>
            <person name="Liu J."/>
            <person name="Shao H."/>
            <person name="Ye R."/>
            <person name="Li L."/>
            <person name="Wei W."/>
            <person name="Wang X."/>
            <person name="Wang C."/>
            <person name="Yang T."/>
            <person name="Huo Q."/>
            <person name="Li W."/>
            <person name="Guo W."/>
            <person name="Chen H."/>
            <person name="Zhou L."/>
            <person name="Ni X."/>
            <person name="Tian J."/>
            <person name="Zhou Y."/>
            <person name="Sheng Y."/>
            <person name="Liu T."/>
            <person name="Pan Y."/>
            <person name="Xia L."/>
            <person name="Li J."/>
            <person name="Zhao F."/>
            <person name="Cao W."/>
        </authorList>
    </citation>
    <scope>NUCLEOTIDE SEQUENCE</scope>
    <source>
        <strain evidence="1">Hyas-2018</strain>
    </source>
</reference>
<organism evidence="1 2">
    <name type="scientific">Hyalomma asiaticum</name>
    <name type="common">Tick</name>
    <dbReference type="NCBI Taxonomy" id="266040"/>
    <lineage>
        <taxon>Eukaryota</taxon>
        <taxon>Metazoa</taxon>
        <taxon>Ecdysozoa</taxon>
        <taxon>Arthropoda</taxon>
        <taxon>Chelicerata</taxon>
        <taxon>Arachnida</taxon>
        <taxon>Acari</taxon>
        <taxon>Parasitiformes</taxon>
        <taxon>Ixodida</taxon>
        <taxon>Ixodoidea</taxon>
        <taxon>Ixodidae</taxon>
        <taxon>Hyalomminae</taxon>
        <taxon>Hyalomma</taxon>
    </lineage>
</organism>
<comment type="caution">
    <text evidence="1">The sequence shown here is derived from an EMBL/GenBank/DDBJ whole genome shotgun (WGS) entry which is preliminary data.</text>
</comment>
<gene>
    <name evidence="1" type="ORF">HPB50_008425</name>
</gene>
<protein>
    <submittedName>
        <fullName evidence="1">Uncharacterized protein</fullName>
    </submittedName>
</protein>
<sequence length="112" mass="12502">MEVVVEGEDISAKEIDEEQGWETIHARNKKNRASDADVERDKQGDAKPADADQHKRRPSKNIQKMNAAPKKPHLPKEDIKVLMRPKDGFNTAGYSVAQIGDCILRATGLKPE</sequence>
<evidence type="ECO:0000313" key="1">
    <source>
        <dbReference type="EMBL" id="KAH6927767.1"/>
    </source>
</evidence>
<proteinExistence type="predicted"/>